<feature type="region of interest" description="Disordered" evidence="1">
    <location>
        <begin position="125"/>
        <end position="156"/>
    </location>
</feature>
<gene>
    <name evidence="3" type="ORF">GCM10016455_16420</name>
</gene>
<dbReference type="Pfam" id="PF05656">
    <property type="entry name" value="DUF805"/>
    <property type="match status" value="1"/>
</dbReference>
<dbReference type="PANTHER" id="PTHR34980">
    <property type="entry name" value="INNER MEMBRANE PROTEIN-RELATED-RELATED"/>
    <property type="match status" value="1"/>
</dbReference>
<dbReference type="PANTHER" id="PTHR34980:SF2">
    <property type="entry name" value="INNER MEMBRANE PROTEIN YHAH-RELATED"/>
    <property type="match status" value="1"/>
</dbReference>
<evidence type="ECO:0000313" key="3">
    <source>
        <dbReference type="EMBL" id="GHE96705.1"/>
    </source>
</evidence>
<feature type="transmembrane region" description="Helical" evidence="2">
    <location>
        <begin position="26"/>
        <end position="46"/>
    </location>
</feature>
<sequence>MSFMESIRTCFSKYVTFQGRAQRSEFWWFVLFILVGQFVLGMIDSALFGTVTTMEGGFQAETSTPVLSGLFSLATLLPGISVTVRRLHDTDRSGWWYWLALIPLIGIIILIVWYASKGTDGPNQYGPDPLGGGGDYFDPNDGTYAASSIPRTGDQV</sequence>
<dbReference type="RefSeq" id="WP_191286034.1">
    <property type="nucleotide sequence ID" value="NZ_BNCH01000003.1"/>
</dbReference>
<feature type="transmembrane region" description="Helical" evidence="2">
    <location>
        <begin position="66"/>
        <end position="84"/>
    </location>
</feature>
<reference evidence="4" key="1">
    <citation type="journal article" date="2019" name="Int. J. Syst. Evol. Microbiol.">
        <title>The Global Catalogue of Microorganisms (GCM) 10K type strain sequencing project: providing services to taxonomists for standard genome sequencing and annotation.</title>
        <authorList>
            <consortium name="The Broad Institute Genomics Platform"/>
            <consortium name="The Broad Institute Genome Sequencing Center for Infectious Disease"/>
            <person name="Wu L."/>
            <person name="Ma J."/>
        </authorList>
    </citation>
    <scope>NUCLEOTIDE SEQUENCE [LARGE SCALE GENOMIC DNA]</scope>
    <source>
        <strain evidence="4">KCTC 42443</strain>
    </source>
</reference>
<organism evidence="3 4">
    <name type="scientific">Aliiroseovarius zhejiangensis</name>
    <dbReference type="NCBI Taxonomy" id="1632025"/>
    <lineage>
        <taxon>Bacteria</taxon>
        <taxon>Pseudomonadati</taxon>
        <taxon>Pseudomonadota</taxon>
        <taxon>Alphaproteobacteria</taxon>
        <taxon>Rhodobacterales</taxon>
        <taxon>Paracoccaceae</taxon>
        <taxon>Aliiroseovarius</taxon>
    </lineage>
</organism>
<keyword evidence="2" id="KW-0472">Membrane</keyword>
<dbReference type="Proteomes" id="UP000609802">
    <property type="component" value="Unassembled WGS sequence"/>
</dbReference>
<protein>
    <recommendedName>
        <fullName evidence="5">DUF805 domain-containing protein</fullName>
    </recommendedName>
</protein>
<keyword evidence="2" id="KW-1133">Transmembrane helix</keyword>
<evidence type="ECO:0000256" key="2">
    <source>
        <dbReference type="SAM" id="Phobius"/>
    </source>
</evidence>
<evidence type="ECO:0000313" key="4">
    <source>
        <dbReference type="Proteomes" id="UP000609802"/>
    </source>
</evidence>
<dbReference type="EMBL" id="BNCH01000003">
    <property type="protein sequence ID" value="GHE96705.1"/>
    <property type="molecule type" value="Genomic_DNA"/>
</dbReference>
<dbReference type="InterPro" id="IPR008523">
    <property type="entry name" value="DUF805"/>
</dbReference>
<feature type="compositionally biased region" description="Polar residues" evidence="1">
    <location>
        <begin position="145"/>
        <end position="156"/>
    </location>
</feature>
<evidence type="ECO:0000256" key="1">
    <source>
        <dbReference type="SAM" id="MobiDB-lite"/>
    </source>
</evidence>
<keyword evidence="4" id="KW-1185">Reference proteome</keyword>
<evidence type="ECO:0008006" key="5">
    <source>
        <dbReference type="Google" id="ProtNLM"/>
    </source>
</evidence>
<feature type="transmembrane region" description="Helical" evidence="2">
    <location>
        <begin position="96"/>
        <end position="115"/>
    </location>
</feature>
<keyword evidence="2" id="KW-0812">Transmembrane</keyword>
<accession>A0ABQ3J010</accession>
<name>A0ABQ3J010_9RHOB</name>
<proteinExistence type="predicted"/>
<comment type="caution">
    <text evidence="3">The sequence shown here is derived from an EMBL/GenBank/DDBJ whole genome shotgun (WGS) entry which is preliminary data.</text>
</comment>